<feature type="chain" id="PRO_5012828815" evidence="1">
    <location>
        <begin position="19"/>
        <end position="295"/>
    </location>
</feature>
<proteinExistence type="predicted"/>
<sequence>MRKLLILFTCLFFSKYYAQELNCTVEFNTSQVSGTNQQIFKTLKKSLTEFINNTKWTDKTYKSNEKINCSFLFNISSFDNLNQFTGSLQVTATRPVYNATYTTSILNINDKELNFTYNEFQNLVFNPNSYESNLISVVAFYANMIIGMDADTFALEGGTKAFENASNIVAQAQVTQEKGWVATSPHNRYFLVNDMLSPTFASYRKTIYDYHLGALDKMAENSKLGKEAIQNAIFNLKEIAVSRPNAYLTRIFFDTKSDEILSVFSEGPKMDVVQLVETLSKLSPTNISKWSQISF</sequence>
<dbReference type="Pfam" id="PF16119">
    <property type="entry name" value="DUF4835"/>
    <property type="match status" value="1"/>
</dbReference>
<protein>
    <submittedName>
        <fullName evidence="2">DUF4835 domain-containing protein</fullName>
    </submittedName>
</protein>
<reference evidence="2 3" key="1">
    <citation type="journal article" date="2017" name="Infect. Genet. Evol.">
        <title>Comparative genome analysis of fish pathogen Flavobacterium columnare reveals extensive sequence diversity within the species.</title>
        <authorList>
            <person name="Kayansamruaj P."/>
            <person name="Dong H.T."/>
            <person name="Hirono I."/>
            <person name="Kondo H."/>
            <person name="Senapin S."/>
            <person name="Rodkhum C."/>
        </authorList>
    </citation>
    <scope>NUCLEOTIDE SEQUENCE [LARGE SCALE GENOMIC DNA]</scope>
    <source>
        <strain evidence="2 3">1214</strain>
    </source>
</reference>
<dbReference type="InterPro" id="IPR032274">
    <property type="entry name" value="DUF4835"/>
</dbReference>
<accession>A0A246GB67</accession>
<evidence type="ECO:0000313" key="3">
    <source>
        <dbReference type="Proteomes" id="UP000198034"/>
    </source>
</evidence>
<organism evidence="2 3">
    <name type="scientific">Flavobacterium columnare</name>
    <dbReference type="NCBI Taxonomy" id="996"/>
    <lineage>
        <taxon>Bacteria</taxon>
        <taxon>Pseudomonadati</taxon>
        <taxon>Bacteroidota</taxon>
        <taxon>Flavobacteriia</taxon>
        <taxon>Flavobacteriales</taxon>
        <taxon>Flavobacteriaceae</taxon>
        <taxon>Flavobacterium</taxon>
    </lineage>
</organism>
<dbReference type="Proteomes" id="UP000198034">
    <property type="component" value="Unassembled WGS sequence"/>
</dbReference>
<name>A0A246GB67_9FLAO</name>
<keyword evidence="1" id="KW-0732">Signal</keyword>
<feature type="signal peptide" evidence="1">
    <location>
        <begin position="1"/>
        <end position="18"/>
    </location>
</feature>
<evidence type="ECO:0000313" key="2">
    <source>
        <dbReference type="EMBL" id="OWP77565.1"/>
    </source>
</evidence>
<dbReference type="EMBL" id="MTCY01000016">
    <property type="protein sequence ID" value="OWP77565.1"/>
    <property type="molecule type" value="Genomic_DNA"/>
</dbReference>
<dbReference type="AlphaFoldDB" id="A0A246GB67"/>
<evidence type="ECO:0000256" key="1">
    <source>
        <dbReference type="SAM" id="SignalP"/>
    </source>
</evidence>
<gene>
    <name evidence="2" type="ORF">BWK62_07385</name>
</gene>
<comment type="caution">
    <text evidence="2">The sequence shown here is derived from an EMBL/GenBank/DDBJ whole genome shotgun (WGS) entry which is preliminary data.</text>
</comment>